<dbReference type="Proteomes" id="UP000449547">
    <property type="component" value="Unassembled WGS sequence"/>
</dbReference>
<dbReference type="SUPFAM" id="SSF53254">
    <property type="entry name" value="Phosphoglycerate mutase-like"/>
    <property type="match status" value="1"/>
</dbReference>
<dbReference type="AlphaFoldDB" id="A0A642USY7"/>
<dbReference type="RefSeq" id="XP_034013360.1">
    <property type="nucleotide sequence ID" value="XM_034154412.1"/>
</dbReference>
<organism evidence="6 7">
    <name type="scientific">Diutina rugosa</name>
    <name type="common">Yeast</name>
    <name type="synonym">Candida rugosa</name>
    <dbReference type="NCBI Taxonomy" id="5481"/>
    <lineage>
        <taxon>Eukaryota</taxon>
        <taxon>Fungi</taxon>
        <taxon>Dikarya</taxon>
        <taxon>Ascomycota</taxon>
        <taxon>Saccharomycotina</taxon>
        <taxon>Pichiomycetes</taxon>
        <taxon>Debaryomycetaceae</taxon>
        <taxon>Diutina</taxon>
    </lineage>
</organism>
<keyword evidence="3" id="KW-0325">Glycoprotein</keyword>
<feature type="active site" description="Proton donor" evidence="4">
    <location>
        <position position="336"/>
    </location>
</feature>
<dbReference type="GO" id="GO:0003993">
    <property type="term" value="F:acid phosphatase activity"/>
    <property type="evidence" value="ECO:0007669"/>
    <property type="project" value="TreeGrafter"/>
</dbReference>
<evidence type="ECO:0000256" key="5">
    <source>
        <dbReference type="PIRSR" id="PIRSR000894-2"/>
    </source>
</evidence>
<evidence type="ECO:0000256" key="3">
    <source>
        <dbReference type="ARBA" id="ARBA00023180"/>
    </source>
</evidence>
<keyword evidence="5" id="KW-1015">Disulfide bond</keyword>
<dbReference type="VEuPathDB" id="FungiDB:DIURU_001826"/>
<dbReference type="EMBL" id="SWFT01000053">
    <property type="protein sequence ID" value="KAA8904750.1"/>
    <property type="molecule type" value="Genomic_DNA"/>
</dbReference>
<dbReference type="GeneID" id="54780479"/>
<evidence type="ECO:0000313" key="6">
    <source>
        <dbReference type="EMBL" id="KAA8904750.1"/>
    </source>
</evidence>
<dbReference type="InterPro" id="IPR033379">
    <property type="entry name" value="Acid_Pase_AS"/>
</dbReference>
<feature type="disulfide bond" evidence="5">
    <location>
        <begin position="63"/>
        <end position="385"/>
    </location>
</feature>
<dbReference type="GO" id="GO:0009277">
    <property type="term" value="C:fungal-type cell wall"/>
    <property type="evidence" value="ECO:0007669"/>
    <property type="project" value="TreeGrafter"/>
</dbReference>
<dbReference type="PIRSF" id="PIRSF000894">
    <property type="entry name" value="Acid_phosphatase"/>
    <property type="match status" value="1"/>
</dbReference>
<dbReference type="OMA" id="WCAFEVN"/>
<proteinExistence type="inferred from homology"/>
<gene>
    <name evidence="6" type="ORF">DIURU_001826</name>
</gene>
<dbReference type="CDD" id="cd07061">
    <property type="entry name" value="HP_HAP_like"/>
    <property type="match status" value="1"/>
</dbReference>
<feature type="active site" description="Nucleophile" evidence="4">
    <location>
        <position position="74"/>
    </location>
</feature>
<reference evidence="6 7" key="1">
    <citation type="submission" date="2019-07" db="EMBL/GenBank/DDBJ databases">
        <title>Genome assembly of two rare yeast pathogens: Diutina rugosa and Trichomonascus ciferrii.</title>
        <authorList>
            <person name="Mixao V."/>
            <person name="Saus E."/>
            <person name="Hansen A."/>
            <person name="Lass-Flor C."/>
            <person name="Gabaldon T."/>
        </authorList>
    </citation>
    <scope>NUCLEOTIDE SEQUENCE [LARGE SCALE GENOMIC DNA]</scope>
    <source>
        <strain evidence="6 7">CBS 613</strain>
    </source>
</reference>
<dbReference type="PANTHER" id="PTHR20963:SF18">
    <property type="entry name" value="ACID PHOSPHATASE PHO11-RELATED"/>
    <property type="match status" value="1"/>
</dbReference>
<evidence type="ECO:0000256" key="1">
    <source>
        <dbReference type="ARBA" id="ARBA00005375"/>
    </source>
</evidence>
<protein>
    <submittedName>
        <fullName evidence="6">Uncharacterized protein</fullName>
    </submittedName>
</protein>
<dbReference type="PROSITE" id="PS00616">
    <property type="entry name" value="HIS_ACID_PHOSPHAT_1"/>
    <property type="match status" value="1"/>
</dbReference>
<name>A0A642USY7_DIURU</name>
<comment type="caution">
    <text evidence="6">The sequence shown here is derived from an EMBL/GenBank/DDBJ whole genome shotgun (WGS) entry which is preliminary data.</text>
</comment>
<dbReference type="OrthoDB" id="6509975at2759"/>
<keyword evidence="7" id="KW-1185">Reference proteome</keyword>
<dbReference type="PROSITE" id="PS00778">
    <property type="entry name" value="HIS_ACID_PHOSPHAT_2"/>
    <property type="match status" value="1"/>
</dbReference>
<dbReference type="PANTHER" id="PTHR20963">
    <property type="entry name" value="MULTIPLE INOSITOL POLYPHOSPHATE PHOSPHATASE-RELATED"/>
    <property type="match status" value="1"/>
</dbReference>
<accession>A0A642USY7</accession>
<dbReference type="Gene3D" id="3.40.50.1240">
    <property type="entry name" value="Phosphoglycerate mutase-like"/>
    <property type="match status" value="1"/>
</dbReference>
<dbReference type="InterPro" id="IPR000560">
    <property type="entry name" value="His_Pase_clade-2"/>
</dbReference>
<evidence type="ECO:0000256" key="4">
    <source>
        <dbReference type="PIRSR" id="PIRSR000894-1"/>
    </source>
</evidence>
<dbReference type="Pfam" id="PF00328">
    <property type="entry name" value="His_Phos_2"/>
    <property type="match status" value="1"/>
</dbReference>
<comment type="similarity">
    <text evidence="1">Belongs to the histidine acid phosphatase family.</text>
</comment>
<evidence type="ECO:0000313" key="7">
    <source>
        <dbReference type="Proteomes" id="UP000449547"/>
    </source>
</evidence>
<feature type="disulfide bond" evidence="5">
    <location>
        <begin position="262"/>
        <end position="275"/>
    </location>
</feature>
<keyword evidence="2" id="KW-0378">Hydrolase</keyword>
<sequence>MVNLAAYYRILHHGLLLVDNVADVATPQQASKEQYNIINFLGGSGPYKQAKGFGIDPNPPDQCTVDHIQLVSRHGERFPSKGDGVRFEAIWNIISQYKKDHGPLKGDLSVFNNYNYFVNNKDYYEKETDRDNAQSPYLGLDDAYLHGQVFRKKYGHLIPKNQKFPVFSSNSDRCFHTGETFTQAFLDTDDLSNVDFVVIAENSTYGANSLTPRLACNVDGENHDAIKKYDLSYQDRIIQRWQRDNPGLNLTGSQTASMMLWCGFEINVKGWGPTCDLFTTEEWIRNQYRGDVGNYYQIGRGNKVGRVVGSQMAKASFKLLNDTTAANQVYLSFTHDTDVEFMLTSLNIVDPKEDIPVDHVPFPNPYSAAEIVPMGTRLYIERLNCSNEHYVRFVLNDAVVPIPSCQNGPGFSCKLSDYANYLNSQVGDVDFNRDCNATGPNELTFYWDYTSVTYDAPLIDQ</sequence>
<dbReference type="InterPro" id="IPR016274">
    <property type="entry name" value="Histidine_acid_Pase_euk"/>
</dbReference>
<evidence type="ECO:0000256" key="2">
    <source>
        <dbReference type="ARBA" id="ARBA00022801"/>
    </source>
</evidence>
<dbReference type="InterPro" id="IPR029033">
    <property type="entry name" value="His_PPase_superfam"/>
</dbReference>
<feature type="disulfide bond" evidence="5">
    <location>
        <begin position="405"/>
        <end position="413"/>
    </location>
</feature>